<accession>A0AAN9JLB1</accession>
<dbReference type="EMBL" id="JAYKXN010000003">
    <property type="protein sequence ID" value="KAK7300266.1"/>
    <property type="molecule type" value="Genomic_DNA"/>
</dbReference>
<dbReference type="Proteomes" id="UP001359559">
    <property type="component" value="Unassembled WGS sequence"/>
</dbReference>
<sequence>MKIELTPSYHWGRFSEEATSMPWISYGGYGESVARKMLDLWSMADPPGPVYVPGPKRELKERRNRPVQRTNPNVQSSRRAQAATTNLLINSQ</sequence>
<comment type="caution">
    <text evidence="2">The sequence shown here is derived from an EMBL/GenBank/DDBJ whole genome shotgun (WGS) entry which is preliminary data.</text>
</comment>
<organism evidence="2 3">
    <name type="scientific">Clitoria ternatea</name>
    <name type="common">Butterfly pea</name>
    <dbReference type="NCBI Taxonomy" id="43366"/>
    <lineage>
        <taxon>Eukaryota</taxon>
        <taxon>Viridiplantae</taxon>
        <taxon>Streptophyta</taxon>
        <taxon>Embryophyta</taxon>
        <taxon>Tracheophyta</taxon>
        <taxon>Spermatophyta</taxon>
        <taxon>Magnoliopsida</taxon>
        <taxon>eudicotyledons</taxon>
        <taxon>Gunneridae</taxon>
        <taxon>Pentapetalae</taxon>
        <taxon>rosids</taxon>
        <taxon>fabids</taxon>
        <taxon>Fabales</taxon>
        <taxon>Fabaceae</taxon>
        <taxon>Papilionoideae</taxon>
        <taxon>50 kb inversion clade</taxon>
        <taxon>NPAAA clade</taxon>
        <taxon>indigoferoid/millettioid clade</taxon>
        <taxon>Phaseoleae</taxon>
        <taxon>Clitoria</taxon>
    </lineage>
</organism>
<feature type="compositionally biased region" description="Polar residues" evidence="1">
    <location>
        <begin position="67"/>
        <end position="92"/>
    </location>
</feature>
<keyword evidence="3" id="KW-1185">Reference proteome</keyword>
<name>A0AAN9JLB1_CLITE</name>
<evidence type="ECO:0000256" key="1">
    <source>
        <dbReference type="SAM" id="MobiDB-lite"/>
    </source>
</evidence>
<proteinExistence type="predicted"/>
<reference evidence="2 3" key="1">
    <citation type="submission" date="2024-01" db="EMBL/GenBank/DDBJ databases">
        <title>The genomes of 5 underutilized Papilionoideae crops provide insights into root nodulation and disease resistance.</title>
        <authorList>
            <person name="Yuan L."/>
        </authorList>
    </citation>
    <scope>NUCLEOTIDE SEQUENCE [LARGE SCALE GENOMIC DNA]</scope>
    <source>
        <strain evidence="2">LY-2023</strain>
        <tissue evidence="2">Leaf</tissue>
    </source>
</reference>
<feature type="region of interest" description="Disordered" evidence="1">
    <location>
        <begin position="52"/>
        <end position="92"/>
    </location>
</feature>
<protein>
    <submittedName>
        <fullName evidence="2">Uncharacterized protein</fullName>
    </submittedName>
</protein>
<gene>
    <name evidence="2" type="ORF">RJT34_11107</name>
</gene>
<dbReference type="AlphaFoldDB" id="A0AAN9JLB1"/>
<evidence type="ECO:0000313" key="3">
    <source>
        <dbReference type="Proteomes" id="UP001359559"/>
    </source>
</evidence>
<evidence type="ECO:0000313" key="2">
    <source>
        <dbReference type="EMBL" id="KAK7300266.1"/>
    </source>
</evidence>